<dbReference type="GO" id="GO:0051536">
    <property type="term" value="F:iron-sulfur cluster binding"/>
    <property type="evidence" value="ECO:0007669"/>
    <property type="project" value="UniProtKB-KW"/>
</dbReference>
<dbReference type="PANTHER" id="PTHR36531">
    <property type="entry name" value="CRISPR-ASSOCIATED EXONUCLEASE CAS4"/>
    <property type="match status" value="1"/>
</dbReference>
<dbReference type="HOGENOM" id="CLU_102055_1_1_9"/>
<comment type="cofactor">
    <cofactor evidence="13">
        <name>Mg(2+)</name>
        <dbReference type="ChEBI" id="CHEBI:18420"/>
    </cofactor>
    <cofactor evidence="13">
        <name>Mn(2+)</name>
        <dbReference type="ChEBI" id="CHEBI:29035"/>
    </cofactor>
    <text evidence="13">Mg(2+) or Mn(2+) required for ssDNA cleavage activity.</text>
</comment>
<sequence>MYQEQELLPVSALQHLVFCERQWALIHLEQLWVENILTAQGRVMHERVHEHDREVRDGIIITRGLPLKSLRLGLTGKADVVEFVAVCVKDGREGIPIEGQPGLWKPVPVEYKHGKPKVDRSDEVQLCAQALCIEEMLGVSVTEGAIYYGRPRRRHSVSFDEPLRAATEEAVLRLHYLTREGRTPAAVYRRECNSCSLYEYCLPRATGGGKNVSKYLQQVLDELDIE</sequence>
<keyword evidence="5 13" id="KW-0540">Nuclease</keyword>
<dbReference type="RefSeq" id="WP_013175709.1">
    <property type="nucleotide sequence ID" value="NC_014220.1"/>
</dbReference>
<proteinExistence type="inferred from homology"/>
<keyword evidence="9 13" id="KW-0408">Iron</keyword>
<evidence type="ECO:0000256" key="2">
    <source>
        <dbReference type="ARBA" id="ARBA00009189"/>
    </source>
</evidence>
<comment type="cofactor">
    <cofactor evidence="13">
        <name>iron-sulfur cluster</name>
        <dbReference type="ChEBI" id="CHEBI:30408"/>
    </cofactor>
</comment>
<evidence type="ECO:0000256" key="10">
    <source>
        <dbReference type="ARBA" id="ARBA00023014"/>
    </source>
</evidence>
<dbReference type="GO" id="GO:0046872">
    <property type="term" value="F:metal ion binding"/>
    <property type="evidence" value="ECO:0007669"/>
    <property type="project" value="UniProtKB-KW"/>
</dbReference>
<dbReference type="InterPro" id="IPR051827">
    <property type="entry name" value="Cas4_exonuclease"/>
</dbReference>
<reference evidence="16" key="1">
    <citation type="journal article" date="2010" name="Stand. Genomic Sci.">
        <title>Complete genome sequence of Syntrophothermus lipocalidus type strain (TGB-C1T).</title>
        <authorList>
            <consortium name="US DOE Joint Genome Institute (JGI-PGF)"/>
            <person name="Djao O."/>
            <person name="Zhang X."/>
            <person name="Lucas S."/>
            <person name="Lapidus A."/>
            <person name="Glavina Del Rio T."/>
            <person name="Nolan M."/>
            <person name="Tice H."/>
            <person name="Cheng J."/>
            <person name="Han C."/>
            <person name="Tapia R."/>
            <person name="Goodwin L."/>
            <person name="Pitluck S."/>
            <person name="Liolios K."/>
            <person name="Ivanova N."/>
            <person name="Mavromatis K."/>
            <person name="Mikhailova N."/>
            <person name="Ovchinnikova G."/>
            <person name="Pati A."/>
            <person name="Brambilla E."/>
            <person name="Chen A."/>
            <person name="Palaniappan K."/>
            <person name="Land M."/>
            <person name="Hauser L."/>
            <person name="Chang Y."/>
            <person name="Jeffries C."/>
            <person name="Rohde M."/>
            <person name="Sikorski J."/>
            <person name="Spring S."/>
            <person name="Goker M."/>
            <person name="Detter J."/>
            <person name="Woyke T."/>
            <person name="Bristow J."/>
            <person name="Eisen J."/>
            <person name="Markowitz V."/>
            <person name="Hugenholtz P."/>
            <person name="Kyrpides N."/>
            <person name="Klenk H."/>
        </authorList>
    </citation>
    <scope>NUCLEOTIDE SEQUENCE [LARGE SCALE GENOMIC DNA]</scope>
    <source>
        <strain evidence="16">DSM 12680 / TGB-C1</strain>
    </source>
</reference>
<keyword evidence="11 13" id="KW-0051">Antiviral defense</keyword>
<dbReference type="PANTHER" id="PTHR36531:SF6">
    <property type="entry name" value="DNA REPLICATION ATP-DEPENDENT HELICASE_NUCLEASE DNA2"/>
    <property type="match status" value="1"/>
</dbReference>
<dbReference type="Gene3D" id="3.90.320.10">
    <property type="match status" value="1"/>
</dbReference>
<dbReference type="InterPro" id="IPR013343">
    <property type="entry name" value="CRISPR-assoc_prot_Cas4"/>
</dbReference>
<name>D7CNM2_SYNLT</name>
<evidence type="ECO:0000256" key="13">
    <source>
        <dbReference type="RuleBase" id="RU365022"/>
    </source>
</evidence>
<keyword evidence="6 13" id="KW-0479">Metal-binding</keyword>
<dbReference type="GO" id="GO:0004527">
    <property type="term" value="F:exonuclease activity"/>
    <property type="evidence" value="ECO:0007669"/>
    <property type="project" value="UniProtKB-KW"/>
</dbReference>
<keyword evidence="8 13" id="KW-0269">Exonuclease</keyword>
<dbReference type="GO" id="GO:0051607">
    <property type="term" value="P:defense response to virus"/>
    <property type="evidence" value="ECO:0007669"/>
    <property type="project" value="UniProtKB-KW"/>
</dbReference>
<evidence type="ECO:0000256" key="6">
    <source>
        <dbReference type="ARBA" id="ARBA00022723"/>
    </source>
</evidence>
<comment type="similarity">
    <text evidence="2 13">Belongs to the CRISPR-associated exonuclease Cas4 family.</text>
</comment>
<dbReference type="Proteomes" id="UP000000378">
    <property type="component" value="Chromosome"/>
</dbReference>
<gene>
    <name evidence="15" type="ordered locus">Slip_1544</name>
</gene>
<evidence type="ECO:0000256" key="1">
    <source>
        <dbReference type="ARBA" id="ARBA00001966"/>
    </source>
</evidence>
<comment type="function">
    <text evidence="13">CRISPR (clustered regularly interspaced short palindromic repeat) is an adaptive immune system that provides protection against mobile genetic elements (viruses, transposable elements and conjugative plasmids). CRISPR clusters contain sequences complementary to antecedent mobile elements and target invading nucleic acids. CRISPR clusters are transcribed and processed into CRISPR RNA (crRNA).</text>
</comment>
<organism evidence="15 16">
    <name type="scientific">Syntrophothermus lipocalidus (strain DSM 12680 / TGB-C1)</name>
    <dbReference type="NCBI Taxonomy" id="643648"/>
    <lineage>
        <taxon>Bacteria</taxon>
        <taxon>Bacillati</taxon>
        <taxon>Bacillota</taxon>
        <taxon>Clostridia</taxon>
        <taxon>Eubacteriales</taxon>
        <taxon>Syntrophomonadaceae</taxon>
        <taxon>Syntrophothermus</taxon>
    </lineage>
</organism>
<evidence type="ECO:0000256" key="3">
    <source>
        <dbReference type="ARBA" id="ARBA00012768"/>
    </source>
</evidence>
<evidence type="ECO:0000313" key="16">
    <source>
        <dbReference type="Proteomes" id="UP000000378"/>
    </source>
</evidence>
<evidence type="ECO:0000256" key="11">
    <source>
        <dbReference type="ARBA" id="ARBA00023118"/>
    </source>
</evidence>
<evidence type="ECO:0000259" key="14">
    <source>
        <dbReference type="Pfam" id="PF01930"/>
    </source>
</evidence>
<keyword evidence="16" id="KW-1185">Reference proteome</keyword>
<feature type="domain" description="DUF83" evidence="14">
    <location>
        <begin position="106"/>
        <end position="202"/>
    </location>
</feature>
<dbReference type="AlphaFoldDB" id="D7CNM2"/>
<evidence type="ECO:0000256" key="5">
    <source>
        <dbReference type="ARBA" id="ARBA00022722"/>
    </source>
</evidence>
<accession>D7CNM2</accession>
<evidence type="ECO:0000256" key="12">
    <source>
        <dbReference type="ARBA" id="ARBA00023211"/>
    </source>
</evidence>
<dbReference type="NCBIfam" id="TIGR00372">
    <property type="entry name" value="cas4"/>
    <property type="match status" value="1"/>
</dbReference>
<evidence type="ECO:0000256" key="9">
    <source>
        <dbReference type="ARBA" id="ARBA00023004"/>
    </source>
</evidence>
<dbReference type="eggNOG" id="COG1468">
    <property type="taxonomic scope" value="Bacteria"/>
</dbReference>
<evidence type="ECO:0000256" key="8">
    <source>
        <dbReference type="ARBA" id="ARBA00022839"/>
    </source>
</evidence>
<keyword evidence="12 13" id="KW-0464">Manganese</keyword>
<evidence type="ECO:0000256" key="7">
    <source>
        <dbReference type="ARBA" id="ARBA00022801"/>
    </source>
</evidence>
<dbReference type="OrthoDB" id="9781776at2"/>
<dbReference type="EC" id="3.1.12.1" evidence="3 13"/>
<dbReference type="EMBL" id="CP002048">
    <property type="protein sequence ID" value="ADI02307.1"/>
    <property type="molecule type" value="Genomic_DNA"/>
</dbReference>
<reference evidence="15 16" key="2">
    <citation type="journal article" date="2010" name="Stand. Genomic Sci.">
        <title>Complete genome sequence of Syntrophothermus lipocalidus type strain (TGB-C1).</title>
        <authorList>
            <person name="Djao O.D."/>
            <person name="Zhang X."/>
            <person name="Lucas S."/>
            <person name="Lapidus A."/>
            <person name="Del Rio T.G."/>
            <person name="Nolan M."/>
            <person name="Tice H."/>
            <person name="Cheng J.F."/>
            <person name="Han C."/>
            <person name="Tapia R."/>
            <person name="Goodwin L."/>
            <person name="Pitluck S."/>
            <person name="Liolios K."/>
            <person name="Ivanova N."/>
            <person name="Mavromatis K."/>
            <person name="Mikhailova N."/>
            <person name="Ovchinnikova G."/>
            <person name="Pati A."/>
            <person name="Brambilla E."/>
            <person name="Chen A."/>
            <person name="Palaniappan K."/>
            <person name="Land M."/>
            <person name="Hauser L."/>
            <person name="Chang Y.J."/>
            <person name="Jeffries C.D."/>
            <person name="Rohde M."/>
            <person name="Sikorski J."/>
            <person name="Spring S."/>
            <person name="Goker M."/>
            <person name="Detter J.C."/>
            <person name="Woyke T."/>
            <person name="Bristow J."/>
            <person name="Eisen J.A."/>
            <person name="Markowitz V."/>
            <person name="Hugenholtz P."/>
            <person name="Kyrpides N.C."/>
            <person name="Klenk H.P."/>
        </authorList>
    </citation>
    <scope>NUCLEOTIDE SEQUENCE [LARGE SCALE GENOMIC DNA]</scope>
    <source>
        <strain evidence="16">DSM 12680 / TGB-C1</strain>
    </source>
</reference>
<protein>
    <recommendedName>
        <fullName evidence="4 13">CRISPR-associated exonuclease Cas4</fullName>
        <ecNumber evidence="3 13">3.1.12.1</ecNumber>
    </recommendedName>
</protein>
<dbReference type="KEGG" id="slp:Slip_1544"/>
<keyword evidence="7 13" id="KW-0378">Hydrolase</keyword>
<dbReference type="InterPro" id="IPR022765">
    <property type="entry name" value="Dna2/Cas4_DUF83"/>
</dbReference>
<comment type="cofactor">
    <cofactor evidence="1">
        <name>[4Fe-4S] cluster</name>
        <dbReference type="ChEBI" id="CHEBI:49883"/>
    </cofactor>
</comment>
<dbReference type="InterPro" id="IPR011604">
    <property type="entry name" value="PDDEXK-like_dom_sf"/>
</dbReference>
<evidence type="ECO:0000313" key="15">
    <source>
        <dbReference type="EMBL" id="ADI02307.1"/>
    </source>
</evidence>
<keyword evidence="10 13" id="KW-0411">Iron-sulfur</keyword>
<dbReference type="Pfam" id="PF01930">
    <property type="entry name" value="Cas_Cas4"/>
    <property type="match status" value="1"/>
</dbReference>
<dbReference type="STRING" id="643648.Slip_1544"/>
<evidence type="ECO:0000256" key="4">
    <source>
        <dbReference type="ARBA" id="ARBA00020049"/>
    </source>
</evidence>